<gene>
    <name evidence="1" type="ORF">A0H81_11894</name>
</gene>
<protein>
    <submittedName>
        <fullName evidence="1">Uncharacterized protein</fullName>
    </submittedName>
</protein>
<accession>A0A1C7LU44</accession>
<organism evidence="1 2">
    <name type="scientific">Grifola frondosa</name>
    <name type="common">Maitake</name>
    <name type="synonym">Polyporus frondosus</name>
    <dbReference type="NCBI Taxonomy" id="5627"/>
    <lineage>
        <taxon>Eukaryota</taxon>
        <taxon>Fungi</taxon>
        <taxon>Dikarya</taxon>
        <taxon>Basidiomycota</taxon>
        <taxon>Agaricomycotina</taxon>
        <taxon>Agaricomycetes</taxon>
        <taxon>Polyporales</taxon>
        <taxon>Grifolaceae</taxon>
        <taxon>Grifola</taxon>
    </lineage>
</organism>
<dbReference type="Proteomes" id="UP000092993">
    <property type="component" value="Unassembled WGS sequence"/>
</dbReference>
<name>A0A1C7LU44_GRIFR</name>
<reference evidence="1 2" key="1">
    <citation type="submission" date="2016-03" db="EMBL/GenBank/DDBJ databases">
        <title>Whole genome sequencing of Grifola frondosa 9006-11.</title>
        <authorList>
            <person name="Min B."/>
            <person name="Park H."/>
            <person name="Kim J.-G."/>
            <person name="Cho H."/>
            <person name="Oh Y.-L."/>
            <person name="Kong W.-S."/>
            <person name="Choi I.-G."/>
        </authorList>
    </citation>
    <scope>NUCLEOTIDE SEQUENCE [LARGE SCALE GENOMIC DNA]</scope>
    <source>
        <strain evidence="1 2">9006-11</strain>
    </source>
</reference>
<keyword evidence="2" id="KW-1185">Reference proteome</keyword>
<evidence type="ECO:0000313" key="1">
    <source>
        <dbReference type="EMBL" id="OBZ68345.1"/>
    </source>
</evidence>
<evidence type="ECO:0000313" key="2">
    <source>
        <dbReference type="Proteomes" id="UP000092993"/>
    </source>
</evidence>
<sequence>MTPTSTIETANPPTPVLALAGELTAAAHGQKAKSSPQSTAGMLELWPNSAVMARNVYGGEWHAQNPGTSKDQFNVHWKGLSAMQQDAYKAWKKFTTVVTPPNALAMATTSTPQDDGLSVLAAS</sequence>
<proteinExistence type="predicted"/>
<dbReference type="EMBL" id="LUGG01000022">
    <property type="protein sequence ID" value="OBZ68345.1"/>
    <property type="molecule type" value="Genomic_DNA"/>
</dbReference>
<comment type="caution">
    <text evidence="1">The sequence shown here is derived from an EMBL/GenBank/DDBJ whole genome shotgun (WGS) entry which is preliminary data.</text>
</comment>
<dbReference type="AlphaFoldDB" id="A0A1C7LU44"/>